<evidence type="ECO:0000256" key="3">
    <source>
        <dbReference type="ARBA" id="ARBA00023237"/>
    </source>
</evidence>
<dbReference type="CDD" id="cd07185">
    <property type="entry name" value="OmpA_C-like"/>
    <property type="match status" value="1"/>
</dbReference>
<dbReference type="InterPro" id="IPR006664">
    <property type="entry name" value="OMP_bac"/>
</dbReference>
<sequence length="433" mass="48408">MKTLKITILFLLVFCGNLNAQVLKKLTKKAGEAAERTVERKVEEKTEEKTAQAIDSVFEAPKKVKEKRKKNKKEKASKKEEVNEVGSETQNESVIINSSTNNQDIVSGSSFFPNGSIVFEETFSQDAQGDFPAGWETNSGGEIILINGTKSLKLYPNSLCMTTTGELPENYALEFDFITANLAYKELSGSEFMLQFVKDNKLNKDLKQRGEFHFSLWEGSALPRKIFVENHGVTNKIKNSIDFDMNKKFNTTVHITCVVNGKRLRVYMDNEKVIDLPSFLQDNLGRYIQFYLKGTKPQMNHIAAIANIKITEEGEDIRSMILKGGFSTTKILFDSGSDKLKPESFSFLDKIGKALESDATLSVKIIGHTDSDGDSKANLKLSEKRAASVKAYLASKFNLQNLQTEGKGESEPVADNTTTEGKAQNRRVEFKKI</sequence>
<dbReference type="Proteomes" id="UP000598120">
    <property type="component" value="Unassembled WGS sequence"/>
</dbReference>
<organism evidence="8 9">
    <name type="scientific">Aquaticitalea lipolytica</name>
    <dbReference type="NCBI Taxonomy" id="1247562"/>
    <lineage>
        <taxon>Bacteria</taxon>
        <taxon>Pseudomonadati</taxon>
        <taxon>Bacteroidota</taxon>
        <taxon>Flavobacteriia</taxon>
        <taxon>Flavobacteriales</taxon>
        <taxon>Flavobacteriaceae</taxon>
        <taxon>Aquaticitalea</taxon>
    </lineage>
</organism>
<dbReference type="InterPro" id="IPR006665">
    <property type="entry name" value="OmpA-like"/>
</dbReference>
<feature type="region of interest" description="Disordered" evidence="5">
    <location>
        <begin position="65"/>
        <end position="91"/>
    </location>
</feature>
<evidence type="ECO:0000256" key="6">
    <source>
        <dbReference type="SAM" id="SignalP"/>
    </source>
</evidence>
<evidence type="ECO:0000313" key="8">
    <source>
        <dbReference type="EMBL" id="GFZ93118.1"/>
    </source>
</evidence>
<accession>A0A8J2TU98</accession>
<dbReference type="EMBL" id="BMIC01000007">
    <property type="protein sequence ID" value="GFZ93118.1"/>
    <property type="molecule type" value="Genomic_DNA"/>
</dbReference>
<dbReference type="Pfam" id="PF00691">
    <property type="entry name" value="OmpA"/>
    <property type="match status" value="1"/>
</dbReference>
<feature type="region of interest" description="Disordered" evidence="5">
    <location>
        <begin position="403"/>
        <end position="433"/>
    </location>
</feature>
<reference evidence="8 9" key="1">
    <citation type="journal article" date="2014" name="Int. J. Syst. Evol. Microbiol.">
        <title>Complete genome sequence of Corynebacterium casei LMG S-19264T (=DSM 44701T), isolated from a smear-ripened cheese.</title>
        <authorList>
            <consortium name="US DOE Joint Genome Institute (JGI-PGF)"/>
            <person name="Walter F."/>
            <person name="Albersmeier A."/>
            <person name="Kalinowski J."/>
            <person name="Ruckert C."/>
        </authorList>
    </citation>
    <scope>NUCLEOTIDE SEQUENCE [LARGE SCALE GENOMIC DNA]</scope>
    <source>
        <strain evidence="8 9">CGMCC 1.15295</strain>
    </source>
</reference>
<proteinExistence type="predicted"/>
<evidence type="ECO:0000256" key="5">
    <source>
        <dbReference type="SAM" id="MobiDB-lite"/>
    </source>
</evidence>
<feature type="chain" id="PRO_5035284032" description="OmpA-like domain-containing protein" evidence="6">
    <location>
        <begin position="21"/>
        <end position="433"/>
    </location>
</feature>
<evidence type="ECO:0000256" key="4">
    <source>
        <dbReference type="PROSITE-ProRule" id="PRU00473"/>
    </source>
</evidence>
<keyword evidence="6" id="KW-0732">Signal</keyword>
<evidence type="ECO:0000256" key="1">
    <source>
        <dbReference type="ARBA" id="ARBA00004442"/>
    </source>
</evidence>
<dbReference type="AlphaFoldDB" id="A0A8J2TU98"/>
<dbReference type="PANTHER" id="PTHR30329">
    <property type="entry name" value="STATOR ELEMENT OF FLAGELLAR MOTOR COMPLEX"/>
    <property type="match status" value="1"/>
</dbReference>
<dbReference type="PRINTS" id="PR01021">
    <property type="entry name" value="OMPADOMAIN"/>
</dbReference>
<keyword evidence="3" id="KW-0998">Cell outer membrane</keyword>
<dbReference type="InterPro" id="IPR050330">
    <property type="entry name" value="Bact_OuterMem_StrucFunc"/>
</dbReference>
<evidence type="ECO:0000259" key="7">
    <source>
        <dbReference type="PROSITE" id="PS51123"/>
    </source>
</evidence>
<keyword evidence="2 4" id="KW-0472">Membrane</keyword>
<dbReference type="PANTHER" id="PTHR30329:SF21">
    <property type="entry name" value="LIPOPROTEIN YIAD-RELATED"/>
    <property type="match status" value="1"/>
</dbReference>
<comment type="caution">
    <text evidence="8">The sequence shown here is derived from an EMBL/GenBank/DDBJ whole genome shotgun (WGS) entry which is preliminary data.</text>
</comment>
<feature type="signal peptide" evidence="6">
    <location>
        <begin position="1"/>
        <end position="20"/>
    </location>
</feature>
<keyword evidence="9" id="KW-1185">Reference proteome</keyword>
<protein>
    <recommendedName>
        <fullName evidence="7">OmpA-like domain-containing protein</fullName>
    </recommendedName>
</protein>
<evidence type="ECO:0000256" key="2">
    <source>
        <dbReference type="ARBA" id="ARBA00023136"/>
    </source>
</evidence>
<dbReference type="Gene3D" id="3.30.1330.60">
    <property type="entry name" value="OmpA-like domain"/>
    <property type="match status" value="1"/>
</dbReference>
<dbReference type="RefSeq" id="WP_188606873.1">
    <property type="nucleotide sequence ID" value="NZ_BMIC01000007.1"/>
</dbReference>
<dbReference type="InterPro" id="IPR036737">
    <property type="entry name" value="OmpA-like_sf"/>
</dbReference>
<dbReference type="PROSITE" id="PS51123">
    <property type="entry name" value="OMPA_2"/>
    <property type="match status" value="1"/>
</dbReference>
<feature type="compositionally biased region" description="Basic residues" evidence="5">
    <location>
        <begin position="65"/>
        <end position="76"/>
    </location>
</feature>
<dbReference type="Gene3D" id="2.60.120.560">
    <property type="entry name" value="Exo-inulinase, domain 1"/>
    <property type="match status" value="1"/>
</dbReference>
<comment type="subcellular location">
    <subcellularLocation>
        <location evidence="1">Cell outer membrane</location>
    </subcellularLocation>
</comment>
<evidence type="ECO:0000313" key="9">
    <source>
        <dbReference type="Proteomes" id="UP000598120"/>
    </source>
</evidence>
<gene>
    <name evidence="8" type="ORF">GCM10011531_26440</name>
</gene>
<dbReference type="GO" id="GO:0009279">
    <property type="term" value="C:cell outer membrane"/>
    <property type="evidence" value="ECO:0007669"/>
    <property type="project" value="UniProtKB-SubCell"/>
</dbReference>
<dbReference type="SUPFAM" id="SSF103088">
    <property type="entry name" value="OmpA-like"/>
    <property type="match status" value="1"/>
</dbReference>
<name>A0A8J2TU98_9FLAO</name>
<feature type="domain" description="OmpA-like" evidence="7">
    <location>
        <begin position="320"/>
        <end position="433"/>
    </location>
</feature>